<dbReference type="Proteomes" id="UP000004474">
    <property type="component" value="Unassembled WGS sequence"/>
</dbReference>
<evidence type="ECO:0000313" key="3">
    <source>
        <dbReference type="EMBL" id="RWU84766.1"/>
    </source>
</evidence>
<dbReference type="GO" id="GO:0016462">
    <property type="term" value="F:pyrophosphatase activity"/>
    <property type="evidence" value="ECO:0007669"/>
    <property type="project" value="TreeGrafter"/>
</dbReference>
<reference evidence="3" key="3">
    <citation type="submission" date="2017-11" db="EMBL/GenBank/DDBJ databases">
        <authorList>
            <person name="Seuylemezian A."/>
            <person name="Cooper K."/>
            <person name="Vaishampayan P."/>
        </authorList>
    </citation>
    <scope>NUCLEOTIDE SEQUENCE</scope>
    <source>
        <strain evidence="3">PVAS-1</strain>
    </source>
</reference>
<dbReference type="PANTHER" id="PTHR30005">
    <property type="entry name" value="EXOPOLYPHOSPHATASE"/>
    <property type="match status" value="1"/>
</dbReference>
<dbReference type="EMBL" id="ALWX01000003">
    <property type="protein sequence ID" value="EKA62680.1"/>
    <property type="molecule type" value="Genomic_DNA"/>
</dbReference>
<dbReference type="eggNOG" id="COG0248">
    <property type="taxonomic scope" value="Bacteria"/>
</dbReference>
<feature type="domain" description="Ppx/GppA phosphatase N-terminal" evidence="1">
    <location>
        <begin position="21"/>
        <end position="289"/>
    </location>
</feature>
<dbReference type="OrthoDB" id="9793035at2"/>
<dbReference type="Pfam" id="PF02541">
    <property type="entry name" value="Ppx-GppA"/>
    <property type="match status" value="1"/>
</dbReference>
<dbReference type="SUPFAM" id="SSF53067">
    <property type="entry name" value="Actin-like ATPase domain"/>
    <property type="match status" value="2"/>
</dbReference>
<evidence type="ECO:0000259" key="1">
    <source>
        <dbReference type="Pfam" id="PF02541"/>
    </source>
</evidence>
<dbReference type="EMBL" id="PIPF01000003">
    <property type="protein sequence ID" value="RWU84766.1"/>
    <property type="molecule type" value="Genomic_DNA"/>
</dbReference>
<dbReference type="PATRIC" id="fig|1210046.3.peg.126"/>
<evidence type="ECO:0000313" key="5">
    <source>
        <dbReference type="Proteomes" id="UP000288711"/>
    </source>
</evidence>
<protein>
    <submittedName>
        <fullName evidence="3">Ppx/GppA family phosphatase</fullName>
    </submittedName>
    <submittedName>
        <fullName evidence="2">Ppx/GppA phosphatase</fullName>
    </submittedName>
</protein>
<dbReference type="RefSeq" id="WP_007923976.1">
    <property type="nucleotide sequence ID" value="NZ_ALWX01000003.1"/>
</dbReference>
<reference evidence="3 5" key="1">
    <citation type="journal article" date="2009" name="Int. J. Syst. Evol. Microbiol.">
        <title>Janibacter hoylei sp. nov., Bacillus isronensis sp. nov. and Bacillus aryabhattai sp. nov., isolated from cryotubes used for collecting air from the upper atmosphere.</title>
        <authorList>
            <person name="Shivaji S."/>
            <person name="Chaturvedi P."/>
            <person name="Begum Z."/>
            <person name="Pindi P.K."/>
            <person name="Manorama R."/>
            <person name="Padmanaban D.A."/>
            <person name="Shouche Y.S."/>
            <person name="Pawar S."/>
            <person name="Vaishampayan P."/>
            <person name="Dutt C.B."/>
            <person name="Datta G.N."/>
            <person name="Manchanda R.K."/>
            <person name="Rao U.R."/>
            <person name="Bhargava P.M."/>
            <person name="Narlikar J.V."/>
        </authorList>
    </citation>
    <scope>NUCLEOTIDE SEQUENCE [LARGE SCALE GENOMIC DNA]</scope>
    <source>
        <strain evidence="3 5">PVAS-1</strain>
    </source>
</reference>
<comment type="caution">
    <text evidence="2">The sequence shown here is derived from an EMBL/GenBank/DDBJ whole genome shotgun (WGS) entry which is preliminary data.</text>
</comment>
<dbReference type="InterPro" id="IPR003695">
    <property type="entry name" value="Ppx_GppA_N"/>
</dbReference>
<dbReference type="Gene3D" id="3.30.420.150">
    <property type="entry name" value="Exopolyphosphatase. Domain 2"/>
    <property type="match status" value="1"/>
</dbReference>
<name>K1E1B2_9MICO</name>
<dbReference type="PANTHER" id="PTHR30005:SF13">
    <property type="entry name" value="EXOPOLYPHOSPHATASE 2"/>
    <property type="match status" value="1"/>
</dbReference>
<dbReference type="STRING" id="1210046.B277_00630"/>
<dbReference type="InterPro" id="IPR050273">
    <property type="entry name" value="GppA/Ppx_hydrolase"/>
</dbReference>
<evidence type="ECO:0000313" key="4">
    <source>
        <dbReference type="Proteomes" id="UP000004474"/>
    </source>
</evidence>
<reference evidence="2 4" key="2">
    <citation type="journal article" date="2012" name="J. Bacteriol.">
        <title>Genome Sequence of Janibacter hoylei MTCC8307, Isolated from the Stratospheric Air.</title>
        <authorList>
            <person name="Pawar S.P."/>
            <person name="Dhotre D.P."/>
            <person name="Shetty S.A."/>
            <person name="Chowdhury S.P."/>
            <person name="Chaudhari B.L."/>
            <person name="Shouche Y.S."/>
        </authorList>
    </citation>
    <scope>NUCLEOTIDE SEQUENCE [LARGE SCALE GENOMIC DNA]</scope>
    <source>
        <strain evidence="2 4">PVAS-1</strain>
    </source>
</reference>
<proteinExistence type="predicted"/>
<dbReference type="Gene3D" id="3.30.420.40">
    <property type="match status" value="1"/>
</dbReference>
<dbReference type="AlphaFoldDB" id="K1E1B2"/>
<dbReference type="Proteomes" id="UP000288711">
    <property type="component" value="Unassembled WGS sequence"/>
</dbReference>
<evidence type="ECO:0000313" key="2">
    <source>
        <dbReference type="EMBL" id="EKA62680.1"/>
    </source>
</evidence>
<keyword evidence="5" id="KW-1185">Reference proteome</keyword>
<organism evidence="2 4">
    <name type="scientific">Janibacter hoylei PVAS-1</name>
    <dbReference type="NCBI Taxonomy" id="1210046"/>
    <lineage>
        <taxon>Bacteria</taxon>
        <taxon>Bacillati</taxon>
        <taxon>Actinomycetota</taxon>
        <taxon>Actinomycetes</taxon>
        <taxon>Micrococcales</taxon>
        <taxon>Intrasporangiaceae</taxon>
        <taxon>Janibacter</taxon>
    </lineage>
</organism>
<accession>K1E1B2</accession>
<dbReference type="InterPro" id="IPR043129">
    <property type="entry name" value="ATPase_NBD"/>
</dbReference>
<sequence>MRVAAIDCGTNSIRLLVAEVDEAAPGVLVDVLRRSEVVRLGQGVDTTGRLAPEALARTLAMCDDYAAVCREHGVTAGNIRFVATSASRDASNADEFVAGVRAAFGDLDVTPEVIAGAEEAALSFDGATAGLAEAGFEGPYLVADIGGGSTEIVRGIHEVVAGTSLDIGSVRLTERHHRTDPPTQEVVDAARFDIAEALDVAEAEVGLGGVATVVGLAGSVTTVAALALELTSYDPAAIHLARIPIDDMMVACERLILSTRAERAAQPFMHPGRVDVIGAGALIWWEILERARGANGPDLVVTVSERDILDGIARSVVRPVVADDEAASA</sequence>
<gene>
    <name evidence="2" type="ORF">B277_00630</name>
    <name evidence="3" type="ORF">CWN80_04125</name>
</gene>